<evidence type="ECO:0008006" key="3">
    <source>
        <dbReference type="Google" id="ProtNLM"/>
    </source>
</evidence>
<comment type="caution">
    <text evidence="1">The sequence shown here is derived from an EMBL/GenBank/DDBJ whole genome shotgun (WGS) entry which is preliminary data.</text>
</comment>
<dbReference type="Proteomes" id="UP000658793">
    <property type="component" value="Unassembled WGS sequence"/>
</dbReference>
<protein>
    <recommendedName>
        <fullName evidence="3">Antitoxin</fullName>
    </recommendedName>
</protein>
<evidence type="ECO:0000313" key="2">
    <source>
        <dbReference type="Proteomes" id="UP000658793"/>
    </source>
</evidence>
<sequence length="91" mass="10486">MYICYSNNATMDLAAKKIELMDWLLHINDESKLKKVMALKTVLDKEAVAHTISGYPVDKEEYINMVKEADGRITSGNYTTIEDLEKEIENW</sequence>
<keyword evidence="2" id="KW-1185">Reference proteome</keyword>
<dbReference type="EMBL" id="BMGA01000005">
    <property type="protein sequence ID" value="GGA80752.1"/>
    <property type="molecule type" value="Genomic_DNA"/>
</dbReference>
<evidence type="ECO:0000313" key="1">
    <source>
        <dbReference type="EMBL" id="GGA80752.1"/>
    </source>
</evidence>
<reference evidence="2" key="1">
    <citation type="journal article" date="2019" name="Int. J. Syst. Evol. Microbiol.">
        <title>The Global Catalogue of Microorganisms (GCM) 10K type strain sequencing project: providing services to taxonomists for standard genome sequencing and annotation.</title>
        <authorList>
            <consortium name="The Broad Institute Genomics Platform"/>
            <consortium name="The Broad Institute Genome Sequencing Center for Infectious Disease"/>
            <person name="Wu L."/>
            <person name="Ma J."/>
        </authorList>
    </citation>
    <scope>NUCLEOTIDE SEQUENCE [LARGE SCALE GENOMIC DNA]</scope>
    <source>
        <strain evidence="2">CGMCC 1.12811</strain>
    </source>
</reference>
<gene>
    <name evidence="1" type="ORF">GCM10008015_21870</name>
</gene>
<proteinExistence type="predicted"/>
<name>A0ABQ1HLM0_9FLAO</name>
<organism evidence="1 2">
    <name type="scientific">Flavobacterium palustre</name>
    <dbReference type="NCBI Taxonomy" id="1476463"/>
    <lineage>
        <taxon>Bacteria</taxon>
        <taxon>Pseudomonadati</taxon>
        <taxon>Bacteroidota</taxon>
        <taxon>Flavobacteriia</taxon>
        <taxon>Flavobacteriales</taxon>
        <taxon>Flavobacteriaceae</taxon>
        <taxon>Flavobacterium</taxon>
    </lineage>
</organism>
<accession>A0ABQ1HLM0</accession>